<protein>
    <submittedName>
        <fullName evidence="2">Uncharacterized protein</fullName>
    </submittedName>
</protein>
<dbReference type="EMBL" id="LR796232">
    <property type="protein sequence ID" value="CAB4128064.1"/>
    <property type="molecule type" value="Genomic_DNA"/>
</dbReference>
<name>A0A6J5LJI1_9CAUD</name>
<reference evidence="2" key="1">
    <citation type="submission" date="2020-04" db="EMBL/GenBank/DDBJ databases">
        <authorList>
            <person name="Chiriac C."/>
            <person name="Salcher M."/>
            <person name="Ghai R."/>
            <person name="Kavagutti S V."/>
        </authorList>
    </citation>
    <scope>NUCLEOTIDE SEQUENCE</scope>
</reference>
<evidence type="ECO:0000313" key="1">
    <source>
        <dbReference type="EMBL" id="CAB4128064.1"/>
    </source>
</evidence>
<gene>
    <name evidence="1" type="ORF">UFOVP101_12</name>
    <name evidence="2" type="ORF">UFOVP270_45</name>
</gene>
<accession>A0A6J5LJI1</accession>
<dbReference type="EMBL" id="LR796285">
    <property type="protein sequence ID" value="CAB4134335.1"/>
    <property type="molecule type" value="Genomic_DNA"/>
</dbReference>
<evidence type="ECO:0000313" key="2">
    <source>
        <dbReference type="EMBL" id="CAB4134335.1"/>
    </source>
</evidence>
<organism evidence="2">
    <name type="scientific">uncultured Caudovirales phage</name>
    <dbReference type="NCBI Taxonomy" id="2100421"/>
    <lineage>
        <taxon>Viruses</taxon>
        <taxon>Duplodnaviria</taxon>
        <taxon>Heunggongvirae</taxon>
        <taxon>Uroviricota</taxon>
        <taxon>Caudoviricetes</taxon>
        <taxon>Peduoviridae</taxon>
        <taxon>Maltschvirus</taxon>
        <taxon>Maltschvirus maltsch</taxon>
    </lineage>
</organism>
<proteinExistence type="predicted"/>
<sequence length="116" mass="13862">MNICQRELALLLNVYEFLNVSNKEIDISKLEGIQELNFDLPKRTIKETKMSNNVKSTKHEKIKICKKILFMLNVMKCEFEKDLLCLKNESEVYYELEYFDGDLDDIRRAIEKLYED</sequence>